<dbReference type="PANTHER" id="PTHR46268">
    <property type="entry name" value="STRESS RESPONSE PROTEIN NHAX"/>
    <property type="match status" value="1"/>
</dbReference>
<dbReference type="PRINTS" id="PR01438">
    <property type="entry name" value="UNVRSLSTRESS"/>
</dbReference>
<proteinExistence type="inferred from homology"/>
<accession>A0A1I1WUK4</accession>
<evidence type="ECO:0000313" key="4">
    <source>
        <dbReference type="Proteomes" id="UP000198716"/>
    </source>
</evidence>
<organism evidence="3 4">
    <name type="scientific">Actinopolyspora alba</name>
    <dbReference type="NCBI Taxonomy" id="673379"/>
    <lineage>
        <taxon>Bacteria</taxon>
        <taxon>Bacillati</taxon>
        <taxon>Actinomycetota</taxon>
        <taxon>Actinomycetes</taxon>
        <taxon>Actinopolysporales</taxon>
        <taxon>Actinopolysporaceae</taxon>
        <taxon>Actinopolyspora</taxon>
        <taxon>Actinopolyspora alba group</taxon>
    </lineage>
</organism>
<dbReference type="Gene3D" id="3.40.50.620">
    <property type="entry name" value="HUPs"/>
    <property type="match status" value="1"/>
</dbReference>
<dbReference type="InterPro" id="IPR006015">
    <property type="entry name" value="Universal_stress_UspA"/>
</dbReference>
<evidence type="ECO:0000313" key="3">
    <source>
        <dbReference type="EMBL" id="SFD98048.1"/>
    </source>
</evidence>
<dbReference type="InterPro" id="IPR006016">
    <property type="entry name" value="UspA"/>
</dbReference>
<feature type="domain" description="UspA" evidence="2">
    <location>
        <begin position="8"/>
        <end position="142"/>
    </location>
</feature>
<name>A0A1I1WUK4_9ACTN</name>
<evidence type="ECO:0000256" key="1">
    <source>
        <dbReference type="ARBA" id="ARBA00008791"/>
    </source>
</evidence>
<evidence type="ECO:0000259" key="2">
    <source>
        <dbReference type="Pfam" id="PF00582"/>
    </source>
</evidence>
<sequence>MTGETTYRITVGVDGSPASKAALRWAVRQAELTGGEITAVIAWDYPPIYGWEVPNGADLDKDAARTLSAVLAETVGDEASVVPHREVVQGHPARALLDVANETAAALIVVGNSGHGGLTGALLGSVSQHCVSHARTPVVVVRAEQHDGSG</sequence>
<gene>
    <name evidence="3" type="ORF">SAMN04487819_10672</name>
</gene>
<dbReference type="Proteomes" id="UP000198716">
    <property type="component" value="Unassembled WGS sequence"/>
</dbReference>
<comment type="similarity">
    <text evidence="1">Belongs to the universal stress protein A family.</text>
</comment>
<protein>
    <submittedName>
        <fullName evidence="3">Nucleotide-binding universal stress protein, UspA family</fullName>
    </submittedName>
</protein>
<dbReference type="PANTHER" id="PTHR46268:SF6">
    <property type="entry name" value="UNIVERSAL STRESS PROTEIN UP12"/>
    <property type="match status" value="1"/>
</dbReference>
<dbReference type="EMBL" id="FOMZ01000006">
    <property type="protein sequence ID" value="SFD98048.1"/>
    <property type="molecule type" value="Genomic_DNA"/>
</dbReference>
<dbReference type="AlphaFoldDB" id="A0A1I1WUK4"/>
<reference evidence="4" key="1">
    <citation type="submission" date="2016-10" db="EMBL/GenBank/DDBJ databases">
        <authorList>
            <person name="Varghese N."/>
            <person name="Submissions S."/>
        </authorList>
    </citation>
    <scope>NUCLEOTIDE SEQUENCE [LARGE SCALE GENOMIC DNA]</scope>
    <source>
        <strain evidence="4">DSM 45004</strain>
    </source>
</reference>
<keyword evidence="4" id="KW-1185">Reference proteome</keyword>
<dbReference type="Pfam" id="PF00582">
    <property type="entry name" value="Usp"/>
    <property type="match status" value="1"/>
</dbReference>
<dbReference type="InterPro" id="IPR014729">
    <property type="entry name" value="Rossmann-like_a/b/a_fold"/>
</dbReference>
<dbReference type="RefSeq" id="WP_092926467.1">
    <property type="nucleotide sequence ID" value="NZ_FOMZ01000006.1"/>
</dbReference>
<dbReference type="SUPFAM" id="SSF52402">
    <property type="entry name" value="Adenine nucleotide alpha hydrolases-like"/>
    <property type="match status" value="1"/>
</dbReference>